<dbReference type="Gene3D" id="1.10.260.40">
    <property type="entry name" value="lambda repressor-like DNA-binding domains"/>
    <property type="match status" value="1"/>
</dbReference>
<dbReference type="InterPro" id="IPR010982">
    <property type="entry name" value="Lambda_DNA-bd_dom_sf"/>
</dbReference>
<dbReference type="GO" id="GO:0003677">
    <property type="term" value="F:DNA binding"/>
    <property type="evidence" value="ECO:0007669"/>
    <property type="project" value="InterPro"/>
</dbReference>
<sequence length="65" mass="7694">MLNNLKKVLDDKGITIRAFAKVLEVDERTIQNKLKGKTPFTYPEVVIAKKELFPEYDMEYLFRDE</sequence>
<proteinExistence type="predicted"/>
<accession>A0A8S5Q3I6</accession>
<dbReference type="SUPFAM" id="SSF47413">
    <property type="entry name" value="lambda repressor-like DNA-binding domains"/>
    <property type="match status" value="1"/>
</dbReference>
<organism evidence="1">
    <name type="scientific">Siphoviridae sp. ctVif31</name>
    <dbReference type="NCBI Taxonomy" id="2825532"/>
    <lineage>
        <taxon>Viruses</taxon>
        <taxon>Duplodnaviria</taxon>
        <taxon>Heunggongvirae</taxon>
        <taxon>Uroviricota</taxon>
        <taxon>Caudoviricetes</taxon>
    </lineage>
</organism>
<reference evidence="1" key="1">
    <citation type="journal article" date="2021" name="Proc. Natl. Acad. Sci. U.S.A.">
        <title>A Catalog of Tens of Thousands of Viruses from Human Metagenomes Reveals Hidden Associations with Chronic Diseases.</title>
        <authorList>
            <person name="Tisza M.J."/>
            <person name="Buck C.B."/>
        </authorList>
    </citation>
    <scope>NUCLEOTIDE SEQUENCE</scope>
    <source>
        <strain evidence="1">CtVif31</strain>
    </source>
</reference>
<protein>
    <submittedName>
        <fullName evidence="1">SOS-response transcriptional repressor</fullName>
    </submittedName>
</protein>
<evidence type="ECO:0000313" key="1">
    <source>
        <dbReference type="EMBL" id="DAE13568.1"/>
    </source>
</evidence>
<dbReference type="EMBL" id="BK015567">
    <property type="protein sequence ID" value="DAE13568.1"/>
    <property type="molecule type" value="Genomic_DNA"/>
</dbReference>
<name>A0A8S5Q3I6_9CAUD</name>